<evidence type="ECO:0000313" key="1">
    <source>
        <dbReference type="Proteomes" id="UP000887565"/>
    </source>
</evidence>
<sequence length="121" mass="13599">MQLLQMPDVRFVRPHISEQQHGALLLLTSKTEASITDSPNQMITGMMSSAKKLYKICLFEARSAGKIFEFLCSRMLENEYSQQLFLDRSVGDGHSLHFKVTQINLKVDANCGDATPICMDS</sequence>
<organism evidence="1 2">
    <name type="scientific">Romanomermis culicivorax</name>
    <name type="common">Nematode worm</name>
    <dbReference type="NCBI Taxonomy" id="13658"/>
    <lineage>
        <taxon>Eukaryota</taxon>
        <taxon>Metazoa</taxon>
        <taxon>Ecdysozoa</taxon>
        <taxon>Nematoda</taxon>
        <taxon>Enoplea</taxon>
        <taxon>Dorylaimia</taxon>
        <taxon>Mermithida</taxon>
        <taxon>Mermithoidea</taxon>
        <taxon>Mermithidae</taxon>
        <taxon>Romanomermis</taxon>
    </lineage>
</organism>
<name>A0A915HLX8_ROMCU</name>
<dbReference type="AlphaFoldDB" id="A0A915HLX8"/>
<dbReference type="WBParaSite" id="nRc.2.0.1.t02536-RA">
    <property type="protein sequence ID" value="nRc.2.0.1.t02536-RA"/>
    <property type="gene ID" value="nRc.2.0.1.g02536"/>
</dbReference>
<accession>A0A915HLX8</accession>
<protein>
    <submittedName>
        <fullName evidence="2">Uncharacterized protein</fullName>
    </submittedName>
</protein>
<keyword evidence="1" id="KW-1185">Reference proteome</keyword>
<proteinExistence type="predicted"/>
<dbReference type="Proteomes" id="UP000887565">
    <property type="component" value="Unplaced"/>
</dbReference>
<evidence type="ECO:0000313" key="2">
    <source>
        <dbReference type="WBParaSite" id="nRc.2.0.1.t02536-RA"/>
    </source>
</evidence>
<reference evidence="2" key="1">
    <citation type="submission" date="2022-11" db="UniProtKB">
        <authorList>
            <consortium name="WormBaseParasite"/>
        </authorList>
    </citation>
    <scope>IDENTIFICATION</scope>
</reference>